<accession>V6KRY9</accession>
<comment type="caution">
    <text evidence="3">The sequence shown here is derived from an EMBL/GenBank/DDBJ whole genome shotgun (WGS) entry which is preliminary data.</text>
</comment>
<feature type="region of interest" description="Disordered" evidence="1">
    <location>
        <begin position="1"/>
        <end position="45"/>
    </location>
</feature>
<evidence type="ECO:0000256" key="1">
    <source>
        <dbReference type="SAM" id="MobiDB-lite"/>
    </source>
</evidence>
<dbReference type="SMART" id="SM00470">
    <property type="entry name" value="ParB"/>
    <property type="match status" value="1"/>
</dbReference>
<evidence type="ECO:0000313" key="3">
    <source>
        <dbReference type="EMBL" id="EST34166.1"/>
    </source>
</evidence>
<sequence>MADDVQQAAHEAERARASAEDRLSEVHRVPVASLRPGRSPRVNAEDEEHVRLLADSDEARPPLVVHRATMEVVDGRHRLKAAVLRGETEIEVRFFDGSAEDAFVFAVRTNVRHGLPLSLADRRAAAVRILGSHPEWSDRAIARVTGLSSKTVGAQRHKLGDLGEATTRVGRDGRGRPLNSAEGRRIAGRLILESPHASLRAIAKQAGVSPGTVRDVRARLDRGDDIVPSHRRGEKPTTPPAPQSAPRPQPWSVVAPGWETDERPRQPMVDNLDWIDMFRRMCRDPSLRLTEDGRQLLRMMEMHVLHPQRWDSIARSVPRHRAQVVSALAMECAQQWHRFAARIEAGEVTVTSVAS</sequence>
<feature type="region of interest" description="Disordered" evidence="1">
    <location>
        <begin position="205"/>
        <end position="251"/>
    </location>
</feature>
<dbReference type="SUPFAM" id="SSF110849">
    <property type="entry name" value="ParB/Sulfiredoxin"/>
    <property type="match status" value="1"/>
</dbReference>
<organism evidence="3 4">
    <name type="scientific">Streptomyces roseochromogenus subsp. oscitans DS 12.976</name>
    <dbReference type="NCBI Taxonomy" id="1352936"/>
    <lineage>
        <taxon>Bacteria</taxon>
        <taxon>Bacillati</taxon>
        <taxon>Actinomycetota</taxon>
        <taxon>Actinomycetes</taxon>
        <taxon>Kitasatosporales</taxon>
        <taxon>Streptomycetaceae</taxon>
        <taxon>Streptomyces</taxon>
    </lineage>
</organism>
<feature type="compositionally biased region" description="Basic and acidic residues" evidence="1">
    <location>
        <begin position="10"/>
        <end position="28"/>
    </location>
</feature>
<feature type="compositionally biased region" description="Basic and acidic residues" evidence="1">
    <location>
        <begin position="214"/>
        <end position="228"/>
    </location>
</feature>
<dbReference type="Proteomes" id="UP000017984">
    <property type="component" value="Chromosome"/>
</dbReference>
<gene>
    <name evidence="3" type="ORF">M878_11390</name>
</gene>
<protein>
    <recommendedName>
        <fullName evidence="2">ParB-like N-terminal domain-containing protein</fullName>
    </recommendedName>
</protein>
<reference evidence="3 4" key="1">
    <citation type="journal article" date="2014" name="Genome Announc.">
        <title>Draft Genome Sequence of Streptomyces roseochromogenes subsp. oscitans DS 12.976, Producer of the Aminocoumarin Antibiotic Clorobiocin.</title>
        <authorList>
            <person name="Ruckert C."/>
            <person name="Kalinowski J."/>
            <person name="Heide L."/>
            <person name="Apel A.K."/>
        </authorList>
    </citation>
    <scope>NUCLEOTIDE SEQUENCE [LARGE SCALE GENOMIC DNA]</scope>
    <source>
        <strain evidence="3 4">DS 12.976</strain>
    </source>
</reference>
<dbReference type="AlphaFoldDB" id="V6KRY9"/>
<feature type="compositionally biased region" description="Pro residues" evidence="1">
    <location>
        <begin position="237"/>
        <end position="249"/>
    </location>
</feature>
<feature type="domain" description="ParB-like N-terminal" evidence="2">
    <location>
        <begin position="27"/>
        <end position="111"/>
    </location>
</feature>
<name>V6KRY9_STRRC</name>
<proteinExistence type="predicted"/>
<keyword evidence="4" id="KW-1185">Reference proteome</keyword>
<dbReference type="STRING" id="1352936.M878_11390"/>
<dbReference type="Gene3D" id="3.90.1530.10">
    <property type="entry name" value="Conserved hypothetical protein from pyrococcus furiosus pfu- 392566-001, ParB domain"/>
    <property type="match status" value="1"/>
</dbReference>
<dbReference type="InterPro" id="IPR036086">
    <property type="entry name" value="ParB/Sulfiredoxin_sf"/>
</dbReference>
<evidence type="ECO:0000313" key="4">
    <source>
        <dbReference type="Proteomes" id="UP000017984"/>
    </source>
</evidence>
<evidence type="ECO:0000259" key="2">
    <source>
        <dbReference type="SMART" id="SM00470"/>
    </source>
</evidence>
<dbReference type="HOGENOM" id="CLU_053341_0_0_11"/>
<dbReference type="InterPro" id="IPR003115">
    <property type="entry name" value="ParB_N"/>
</dbReference>
<dbReference type="EMBL" id="AWQX01000088">
    <property type="protein sequence ID" value="EST34166.1"/>
    <property type="molecule type" value="Genomic_DNA"/>
</dbReference>
<dbReference type="PATRIC" id="fig|1352936.5.peg.2417"/>